<dbReference type="Proteomes" id="UP001189429">
    <property type="component" value="Unassembled WGS sequence"/>
</dbReference>
<evidence type="ECO:0000256" key="1">
    <source>
        <dbReference type="SAM" id="MobiDB-lite"/>
    </source>
</evidence>
<proteinExistence type="predicted"/>
<comment type="caution">
    <text evidence="2">The sequence shown here is derived from an EMBL/GenBank/DDBJ whole genome shotgun (WGS) entry which is preliminary data.</text>
</comment>
<accession>A0ABN9QF35</accession>
<evidence type="ECO:0000313" key="2">
    <source>
        <dbReference type="EMBL" id="CAK0803647.1"/>
    </source>
</evidence>
<reference evidence="2" key="1">
    <citation type="submission" date="2023-10" db="EMBL/GenBank/DDBJ databases">
        <authorList>
            <person name="Chen Y."/>
            <person name="Shah S."/>
            <person name="Dougan E. K."/>
            <person name="Thang M."/>
            <person name="Chan C."/>
        </authorList>
    </citation>
    <scope>NUCLEOTIDE SEQUENCE [LARGE SCALE GENOMIC DNA]</scope>
</reference>
<dbReference type="EMBL" id="CAUYUJ010003058">
    <property type="protein sequence ID" value="CAK0803647.1"/>
    <property type="molecule type" value="Genomic_DNA"/>
</dbReference>
<organism evidence="2 3">
    <name type="scientific">Prorocentrum cordatum</name>
    <dbReference type="NCBI Taxonomy" id="2364126"/>
    <lineage>
        <taxon>Eukaryota</taxon>
        <taxon>Sar</taxon>
        <taxon>Alveolata</taxon>
        <taxon>Dinophyceae</taxon>
        <taxon>Prorocentrales</taxon>
        <taxon>Prorocentraceae</taxon>
        <taxon>Prorocentrum</taxon>
    </lineage>
</organism>
<gene>
    <name evidence="2" type="ORF">PCOR1329_LOCUS10747</name>
</gene>
<keyword evidence="3" id="KW-1185">Reference proteome</keyword>
<evidence type="ECO:0000313" key="3">
    <source>
        <dbReference type="Proteomes" id="UP001189429"/>
    </source>
</evidence>
<feature type="region of interest" description="Disordered" evidence="1">
    <location>
        <begin position="1"/>
        <end position="35"/>
    </location>
</feature>
<feature type="compositionally biased region" description="Low complexity" evidence="1">
    <location>
        <begin position="8"/>
        <end position="21"/>
    </location>
</feature>
<name>A0ABN9QF35_9DINO</name>
<sequence>MTLGGDSAAAAVPPGLDAAPGGEPPPPAPEGPAADASLGSWWLAAAWGLLALAGGGGALAAQLGSTGRARLTGPTVCGLVGLLATARVARQAWWLYCDQEATKAQMASLTAQMQQLALSGAMGMPGGGFPGGGPPDEVMHGWADVGAPPPGIPQVPGATMAGPATGPIGPPAGQATHAPAGASSLDALGAWAGIAAPVATGAGAAAATGSPPRVPQHRPPELDSKVRQQAKQVKELLTALANARGQDYMWGRRFWSNIYAMDSSGQLVPEVKRFLTGFGYVGEQTVTAPRHEELGAALDRLASEAALTAGAGIWQSTPSQGLAAAAGAQWVPRVRDDLHPSLQQVISAQPGQEAFFPITLVDRPTQMTSRSSRLRHRFKRKLALWALANEFVQGINSMDTGSCTDLTRPRRKESLSENMRGLHGQVHRVALREAKRLAEARRDCGLTGVPAVLELARVEEVGYGRPTRLSTHEALRAEDIDEPQVVKSVNMLEALEPEEARYYSDEGLVVAPTELRSRVIFEELQAKFGFVGGTQEEYEKYFSRPDMPPNLWHFGGPQEVKAIAGFSTVGKKTSGRQRKIIMMVAANYMFQDVRGRAEHGLHGGGALASLHVPSDDWAAAAFDESNAFSFVEVPSWMWGWLCVPPVRASAIWWRLSPSQRDFLNPESWVYPTWRRLVMGSSRSVHILMSINSRICSMTLRRSLVDSQQDHTLAWQAGYQMQKDDDWAERQRLRRDGPPPPSGFSVASWCEAVRHARRQETRVFVVMHLFAGARREQDVQHYVEAMMTDLELKVLMISVDLAEDSRWDLGRVDAFELLWSLVSEGLVDVILGGPPCSTWGRARFRPGGPRPLRRRGKYAWGLPRERLRPSEVERLDEGNRLMVNHLALCGGVGDRGGAWALERPDDPGEGPHPSIFDAEILKDLESRTGARHIIFDQCMMGGPSQKPTRVTGTARLAATEALRCDGAHTHELSYGKVNGNFRTTKLATYPPRLCKWIAEGIVATLSEMAQTGGGPTGHVRDGVKCQRITRYSGPLDLGAFHFLNETSSRGRGAVLGARDTSFYLHIDDGLIAADGGSQQSGEKKVNKLVHQVADALEDVGFVVKDRREHGMVDRIVGYEVESSPARVRVPKRKAALMYEALLLLTSRDWVHLDHLASVIGVWIWAALLARHWLSAPQHLFQFARQEGPRWTRWWPSARREAVAMRRGIMGLYTDLGAPLLPMVFASDAEGAQDFDAGGCGVVVAAANSKIVDRGAVERWYPP</sequence>
<feature type="non-terminal residue" evidence="2">
    <location>
        <position position="1261"/>
    </location>
</feature>
<protein>
    <submittedName>
        <fullName evidence="2">Uncharacterized protein</fullName>
    </submittedName>
</protein>